<dbReference type="Proteomes" id="UP000325563">
    <property type="component" value="Chromosome"/>
</dbReference>
<dbReference type="AlphaFoldDB" id="A0A5J6J0Z1"/>
<protein>
    <submittedName>
        <fullName evidence="1">Uncharacterized protein</fullName>
    </submittedName>
</protein>
<sequence>MGTFNFNKDVNAGIIGDNGTINIGQQDGGAAQTLRLAAELAQWLRDQGAAPGRIEAADVLRGELGRAAQEGRPAEPGVIRRSLETITLGLGVGSGGLALAQEIGRLLGN</sequence>
<proteinExistence type="predicted"/>
<dbReference type="RefSeq" id="WP_150493155.1">
    <property type="nucleotide sequence ID" value="NZ_BNBW01000020.1"/>
</dbReference>
<name>A0A5J6J0Z1_STRVI</name>
<gene>
    <name evidence="1" type="ORF">CP980_07445</name>
</gene>
<evidence type="ECO:0000313" key="2">
    <source>
        <dbReference type="Proteomes" id="UP000325563"/>
    </source>
</evidence>
<dbReference type="EMBL" id="CP023692">
    <property type="protein sequence ID" value="QEV44917.1"/>
    <property type="molecule type" value="Genomic_DNA"/>
</dbReference>
<dbReference type="GeneID" id="95610399"/>
<accession>A0A5J6J0Z1</accession>
<dbReference type="KEGG" id="svn:CP980_07445"/>
<organism evidence="1 2">
    <name type="scientific">Streptomyces vinaceus</name>
    <dbReference type="NCBI Taxonomy" id="1960"/>
    <lineage>
        <taxon>Bacteria</taxon>
        <taxon>Bacillati</taxon>
        <taxon>Actinomycetota</taxon>
        <taxon>Actinomycetes</taxon>
        <taxon>Kitasatosporales</taxon>
        <taxon>Streptomycetaceae</taxon>
        <taxon>Streptomyces</taxon>
    </lineage>
</organism>
<keyword evidence="2" id="KW-1185">Reference proteome</keyword>
<reference evidence="1 2" key="1">
    <citation type="submission" date="2017-09" db="EMBL/GenBank/DDBJ databases">
        <authorList>
            <person name="Lee N."/>
            <person name="Cho B.-K."/>
        </authorList>
    </citation>
    <scope>NUCLEOTIDE SEQUENCE [LARGE SCALE GENOMIC DNA]</scope>
    <source>
        <strain evidence="1 2">ATCC 27476</strain>
    </source>
</reference>
<evidence type="ECO:0000313" key="1">
    <source>
        <dbReference type="EMBL" id="QEV44917.1"/>
    </source>
</evidence>